<dbReference type="Proteomes" id="UP001180189">
    <property type="component" value="Chromosome"/>
</dbReference>
<comment type="similarity">
    <text evidence="1">Belongs to the UxaA family.</text>
</comment>
<evidence type="ECO:0000313" key="6">
    <source>
        <dbReference type="EMBL" id="HAH4523112.1"/>
    </source>
</evidence>
<keyword evidence="7" id="KW-0378">Hydrolase</keyword>
<keyword evidence="2" id="KW-0456">Lyase</keyword>
<dbReference type="GO" id="GO:0016787">
    <property type="term" value="F:hydrolase activity"/>
    <property type="evidence" value="ECO:0007669"/>
    <property type="project" value="UniProtKB-KW"/>
</dbReference>
<evidence type="ECO:0000256" key="1">
    <source>
        <dbReference type="ARBA" id="ARBA00010986"/>
    </source>
</evidence>
<reference evidence="7" key="1">
    <citation type="journal article" date="2018" name="Genome Biol.">
        <title>SKESA: strategic k-mer extension for scrupulous assemblies.</title>
        <authorList>
            <person name="Souvorov A."/>
            <person name="Agarwala R."/>
            <person name="Lipman D.J."/>
        </authorList>
    </citation>
    <scope>NUCLEOTIDE SEQUENCE [LARGE SCALE GENOMIC DNA]</scope>
    <source>
        <strain evidence="7">C0382</strain>
        <strain evidence="6">EC00763</strain>
    </source>
</reference>
<dbReference type="Pfam" id="PF20629">
    <property type="entry name" value="GD_AH_C"/>
    <property type="match status" value="1"/>
</dbReference>
<dbReference type="Pfam" id="PF04295">
    <property type="entry name" value="GD_AH_second"/>
    <property type="match status" value="1"/>
</dbReference>
<dbReference type="PANTHER" id="PTHR30536">
    <property type="entry name" value="ALTRONATE/GALACTARATE DEHYDRATASE"/>
    <property type="match status" value="1"/>
</dbReference>
<evidence type="ECO:0000313" key="7">
    <source>
        <dbReference type="EMBL" id="HAH7767070.1"/>
    </source>
</evidence>
<dbReference type="RefSeq" id="WP_000399432.1">
    <property type="nucleotide sequence ID" value="NZ_AP018784.2"/>
</dbReference>
<dbReference type="InterPro" id="IPR007392">
    <property type="entry name" value="GD_AH_second"/>
</dbReference>
<dbReference type="Proteomes" id="UP001285616">
    <property type="component" value="Unassembled WGS sequence"/>
</dbReference>
<evidence type="ECO:0000313" key="9">
    <source>
        <dbReference type="EMBL" id="WLM97246.1"/>
    </source>
</evidence>
<gene>
    <name evidence="8" type="ORF">EPS76_19720</name>
    <name evidence="6" type="ORF">GRC73_03730</name>
    <name evidence="7" type="ORF">HIE29_000407</name>
    <name evidence="9" type="ORF">OGM49_07040</name>
    <name evidence="5" type="ORF">R8O40_000190</name>
</gene>
<evidence type="ECO:0000259" key="3">
    <source>
        <dbReference type="Pfam" id="PF04295"/>
    </source>
</evidence>
<reference evidence="8 10" key="2">
    <citation type="submission" date="2019-01" db="EMBL/GenBank/DDBJ databases">
        <title>Genomic analysis of febrile catheter-associated UTI E. coli isolates.</title>
        <authorList>
            <person name="Potter R."/>
            <person name="Zou Z."/>
            <person name="Henderson J."/>
            <person name="Dantas G."/>
        </authorList>
    </citation>
    <scope>NUCLEOTIDE SEQUENCE [LARGE SCALE GENOMIC DNA]</scope>
    <source>
        <strain evidence="8 10">29_CAASB</strain>
    </source>
</reference>
<dbReference type="EMBL" id="CP107128">
    <property type="protein sequence ID" value="WLM97246.1"/>
    <property type="molecule type" value="Genomic_DNA"/>
</dbReference>
<feature type="domain" description="D-galactarate/Altronate dehydratase second" evidence="3">
    <location>
        <begin position="3"/>
        <end position="127"/>
    </location>
</feature>
<dbReference type="InterPro" id="IPR052172">
    <property type="entry name" value="UxaA_altronate/galactarate_dh"/>
</dbReference>
<evidence type="ECO:0000259" key="4">
    <source>
        <dbReference type="Pfam" id="PF20629"/>
    </source>
</evidence>
<dbReference type="GO" id="GO:0019698">
    <property type="term" value="P:D-galacturonate catabolic process"/>
    <property type="evidence" value="ECO:0007669"/>
    <property type="project" value="TreeGrafter"/>
</dbReference>
<protein>
    <submittedName>
        <fullName evidence="6 7">Hydrolase</fullName>
    </submittedName>
</protein>
<evidence type="ECO:0000313" key="5">
    <source>
        <dbReference type="EMBL" id="EMJ5252042.1"/>
    </source>
</evidence>
<evidence type="ECO:0000313" key="10">
    <source>
        <dbReference type="Proteomes" id="UP000288730"/>
    </source>
</evidence>
<feature type="domain" description="D-galactarate/Altronate dehydratase C-terminal" evidence="4">
    <location>
        <begin position="138"/>
        <end position="383"/>
    </location>
</feature>
<reference evidence="9" key="4">
    <citation type="journal article" date="2023" name="Microorganisms">
        <title>Comparative Genomic Analysis of ST131 Subclade C2 of ESBL-Producing E. coli Isolates from Patients with Recurrent and Sporadic Urinary Tract Infections.</title>
        <authorList>
            <person name="Jaen-Luchoro D."/>
            <person name="Kahnamouei A."/>
            <person name="Yazdanshenas S."/>
            <person name="Lindblom A."/>
            <person name="Samuelsson E."/>
            <person name="Ahren C."/>
            <person name="Karami N."/>
        </authorList>
    </citation>
    <scope>NUCLEOTIDE SEQUENCE</scope>
    <source>
        <strain evidence="9">S7</strain>
    </source>
</reference>
<dbReference type="GO" id="GO:0016829">
    <property type="term" value="F:lyase activity"/>
    <property type="evidence" value="ECO:0007669"/>
    <property type="project" value="UniProtKB-KW"/>
</dbReference>
<dbReference type="InterPro" id="IPR048332">
    <property type="entry name" value="GD_AH_C"/>
</dbReference>
<dbReference type="EMBL" id="DABCJL010000001">
    <property type="protein sequence ID" value="HAH7767070.1"/>
    <property type="molecule type" value="Genomic_DNA"/>
</dbReference>
<evidence type="ECO:0000313" key="8">
    <source>
        <dbReference type="EMBL" id="RXD12552.1"/>
    </source>
</evidence>
<proteinExistence type="inferred from homology"/>
<dbReference type="EMBL" id="SCJN01000198">
    <property type="protein sequence ID" value="RXD12552.1"/>
    <property type="molecule type" value="Genomic_DNA"/>
</dbReference>
<dbReference type="PANTHER" id="PTHR30536:SF5">
    <property type="entry name" value="ALTRONATE DEHYDRATASE"/>
    <property type="match status" value="1"/>
</dbReference>
<dbReference type="EMBL" id="DABBJX010000002">
    <property type="protein sequence ID" value="HAH4523112.1"/>
    <property type="molecule type" value="Genomic_DNA"/>
</dbReference>
<dbReference type="Proteomes" id="UP000843571">
    <property type="component" value="Unassembled WGS sequence"/>
</dbReference>
<name>A0A066T294_ECOLX</name>
<dbReference type="AlphaFoldDB" id="A0A066T294"/>
<reference evidence="5" key="5">
    <citation type="submission" date="2024-02" db="EMBL/GenBank/DDBJ databases">
        <authorList>
            <consortium name="Clinical and Environmental Microbiology Branch: Whole genome sequencing antimicrobial resistance pathogens in the healthcare setting"/>
        </authorList>
    </citation>
    <scope>NUCLEOTIDE SEQUENCE</scope>
    <source>
        <strain evidence="5">1924188</strain>
    </source>
</reference>
<reference evidence="7" key="3">
    <citation type="submission" date="2020-01" db="EMBL/GenBank/DDBJ databases">
        <authorList>
            <consortium name="NCBI Pathogen Detection Project"/>
        </authorList>
    </citation>
    <scope>NUCLEOTIDE SEQUENCE</scope>
    <source>
        <strain evidence="7">C0382</strain>
        <strain evidence="6">EC00763</strain>
    </source>
</reference>
<evidence type="ECO:0000256" key="2">
    <source>
        <dbReference type="ARBA" id="ARBA00023239"/>
    </source>
</evidence>
<sequence>MEGYVRQNGRPGIRNTVQVIFMVECASHVAKKIAEGFPCHDVQYFGFSGCYPSDYGYRLVKNLATHSNVGGVLIISLGCENFDRRRLEQEVRESGRPCHTLVIQENKGTTNTITLGKQLVAEMLEQLADTPRCILNWSDLVVGTICGGSDGTSGITGNPAVGRAFDQLLEKGATCIFEESGELLGCEQHMMSRAASSQARDAIEVAMTKAERYYSLMGLGSFSNGNAEGGLTTQEEKSLGAYTKSGDALIAGVILPTQQTPFPGLWLMDVVPDGEPRFGYPNINDSSEALELIASGCHMVLFTTGRGSVIGSVIAPIIKVCNNPQTWEHLSDDMDVNAGRVISEGATLDDIADDIMQVIEHVANGQYCAAERLEHQEFVLTYKAFDYSKSAVCRADPR</sequence>
<dbReference type="Proteomes" id="UP000288730">
    <property type="component" value="Unassembled WGS sequence"/>
</dbReference>
<accession>A0A066T294</accession>
<dbReference type="EMBL" id="ABONVU020000001">
    <property type="protein sequence ID" value="EMJ5252042.1"/>
    <property type="molecule type" value="Genomic_DNA"/>
</dbReference>
<organism evidence="7">
    <name type="scientific">Escherichia coli</name>
    <dbReference type="NCBI Taxonomy" id="562"/>
    <lineage>
        <taxon>Bacteria</taxon>
        <taxon>Pseudomonadati</taxon>
        <taxon>Pseudomonadota</taxon>
        <taxon>Gammaproteobacteria</taxon>
        <taxon>Enterobacterales</taxon>
        <taxon>Enterobacteriaceae</taxon>
        <taxon>Escherichia</taxon>
    </lineage>
</organism>